<organism evidence="10 11">
    <name type="scientific">Ohtaekwangia kribbensis</name>
    <dbReference type="NCBI Taxonomy" id="688913"/>
    <lineage>
        <taxon>Bacteria</taxon>
        <taxon>Pseudomonadati</taxon>
        <taxon>Bacteroidota</taxon>
        <taxon>Cytophagia</taxon>
        <taxon>Cytophagales</taxon>
        <taxon>Fulvivirgaceae</taxon>
        <taxon>Ohtaekwangia</taxon>
    </lineage>
</organism>
<dbReference type="SUPFAM" id="SSF54060">
    <property type="entry name" value="His-Me finger endonucleases"/>
    <property type="match status" value="1"/>
</dbReference>
<dbReference type="Gene3D" id="3.90.540.10">
    <property type="entry name" value="Colicin/pyocin, DNase domain"/>
    <property type="match status" value="1"/>
</dbReference>
<name>A0ABW3JZP8_9BACT</name>
<keyword evidence="5" id="KW-0378">Hydrolase</keyword>
<keyword evidence="11" id="KW-1185">Reference proteome</keyword>
<evidence type="ECO:0000259" key="9">
    <source>
        <dbReference type="PROSITE" id="PS50853"/>
    </source>
</evidence>
<dbReference type="SMART" id="SM00060">
    <property type="entry name" value="FN3"/>
    <property type="match status" value="2"/>
</dbReference>
<keyword evidence="7" id="KW-0078">Bacteriocin</keyword>
<evidence type="ECO:0000256" key="8">
    <source>
        <dbReference type="SAM" id="SignalP"/>
    </source>
</evidence>
<dbReference type="InterPro" id="IPR013783">
    <property type="entry name" value="Ig-like_fold"/>
</dbReference>
<dbReference type="InterPro" id="IPR037146">
    <property type="entry name" value="Colicin/pyocin_DNase_dom_sf"/>
</dbReference>
<keyword evidence="2" id="KW-0929">Antimicrobial</keyword>
<evidence type="ECO:0000256" key="2">
    <source>
        <dbReference type="ARBA" id="ARBA00022529"/>
    </source>
</evidence>
<dbReference type="CDD" id="cd00063">
    <property type="entry name" value="FN3"/>
    <property type="match status" value="1"/>
</dbReference>
<dbReference type="SUPFAM" id="SSF49265">
    <property type="entry name" value="Fibronectin type III"/>
    <property type="match status" value="1"/>
</dbReference>
<keyword evidence="4" id="KW-0255">Endonuclease</keyword>
<feature type="domain" description="Fibronectin type-III" evidence="9">
    <location>
        <begin position="291"/>
        <end position="385"/>
    </location>
</feature>
<protein>
    <submittedName>
        <fullName evidence="10">Fibronectin type III domain-containing protein</fullName>
    </submittedName>
</protein>
<feature type="chain" id="PRO_5046400634" evidence="8">
    <location>
        <begin position="23"/>
        <end position="1161"/>
    </location>
</feature>
<evidence type="ECO:0000313" key="10">
    <source>
        <dbReference type="EMBL" id="MFD0999424.1"/>
    </source>
</evidence>
<dbReference type="EMBL" id="JBHTKA010000001">
    <property type="protein sequence ID" value="MFD0999424.1"/>
    <property type="molecule type" value="Genomic_DNA"/>
</dbReference>
<sequence length="1161" mass="130306">MKRFIKYLLIVLIVSLTQKAIAQSFPVNITPAIHSPYSPYLSDYVEPGSQKLQVTIQLKDPTLPEYRCKFRLTVEGVGITIRTRQNFIPQPTILQGGGVPNILYGEDLAEYFNPANLDFAGISKANYTKGAKLPEGIYRFSFEVLDYNRGTTVSNKGFSIAWIILNDPVLLNLPQNNDKVKILDPTNIAFTWTPRHTGSPNSAFTTEYIFRLIELWPANRNPYDAFLSQQPLYETTTNATQIVYGPAEPALIPGRKYAWQVQTRDVDGRDLFKNDGKSEVYIFQYGSYLGIPENLRQDYNTGNSSVLILRWQPAGDGAAPEQYRLRYRKKGTEASGIWYEEVSDQLWERITDLQPDTEYEVQIRSEAKPQYSDYSGSVYFHTEKKTAPQYECGKEDTYIPSGNTTPLMALVPGDTITMRGFKLRVEEVTGGHGNYTGKGWMQVPWFNGAWVHVSFSGPVNEFHEMYGGSFESIHTPGGRADQLLEKAHRIGEKPVAQKKSGDSTSIAIASDYTIPGTIDTVYIEDGKIITIDTDGNKSTFEPKKDERTGKAKETVIADAVGNSYTVGADGKVTKKDNPTQATGGAAVADYSGTKEAKLIAEIVKRFSNQLASKITSVRSPIFPKGAGPMADIFSYAPTCMPDNQEQLKITKSYTDKIENNKDLLNKLVSSVFKNQSAKEAITELAKGDLKDNQKFVDILTKEQLQEAEDVLCPYVAEAAKQEFLESWWRAPYWERAAKILKEQFEDQDLYDDVYLVYGENECKTIAILKISEDASITTEVTFSSKQSDVDIFHILHDTYKVDYLEARDITLESFGEWFWNYMAIKDDKLYHGTSWEAKSLVFFADMLMAAPGTIEGWITGKHWRTGEELAMWEHVLGILDVIPAEAFAKAGVTALVIKIGSKVIDISKFSQPVKNFISTAYKSGLKLMIKSKDEILIFAGASKKQIGRLLNRVLQDIYWKYGGERILAKLANVQYLDDNTKKVVEGTLEIVEEGKEVGVRIADDVSEITTDLVRSGEDFTVLANARRLPGTATGNGKSIIGQWLRGTERNAGLFPKSVADKLKGKQFKNFDEFREAFWKEVANEPSLASQFEPQQVSRMKEGGAPFVRSSQQLGGQRNYVLHHKTPINQGGGVYDMDNLYIVTPKYHKEILDPAYHYGYGY</sequence>
<dbReference type="InterPro" id="IPR036116">
    <property type="entry name" value="FN3_sf"/>
</dbReference>
<keyword evidence="3" id="KW-0540">Nuclease</keyword>
<reference evidence="11" key="1">
    <citation type="journal article" date="2019" name="Int. J. Syst. Evol. Microbiol.">
        <title>The Global Catalogue of Microorganisms (GCM) 10K type strain sequencing project: providing services to taxonomists for standard genome sequencing and annotation.</title>
        <authorList>
            <consortium name="The Broad Institute Genomics Platform"/>
            <consortium name="The Broad Institute Genome Sequencing Center for Infectious Disease"/>
            <person name="Wu L."/>
            <person name="Ma J."/>
        </authorList>
    </citation>
    <scope>NUCLEOTIDE SEQUENCE [LARGE SCALE GENOMIC DNA]</scope>
    <source>
        <strain evidence="11">CCUG 58938</strain>
    </source>
</reference>
<evidence type="ECO:0000256" key="1">
    <source>
        <dbReference type="ARBA" id="ARBA00006811"/>
    </source>
</evidence>
<gene>
    <name evidence="10" type="ORF">ACFQ21_08905</name>
</gene>
<dbReference type="InterPro" id="IPR044925">
    <property type="entry name" value="His-Me_finger_sf"/>
</dbReference>
<proteinExistence type="inferred from homology"/>
<feature type="signal peptide" evidence="8">
    <location>
        <begin position="1"/>
        <end position="22"/>
    </location>
</feature>
<evidence type="ECO:0000256" key="5">
    <source>
        <dbReference type="ARBA" id="ARBA00022801"/>
    </source>
</evidence>
<dbReference type="RefSeq" id="WP_377577847.1">
    <property type="nucleotide sequence ID" value="NZ_JBHTKA010000001.1"/>
</dbReference>
<keyword evidence="8" id="KW-0732">Signal</keyword>
<comment type="caution">
    <text evidence="10">The sequence shown here is derived from an EMBL/GenBank/DDBJ whole genome shotgun (WGS) entry which is preliminary data.</text>
</comment>
<dbReference type="InterPro" id="IPR003961">
    <property type="entry name" value="FN3_dom"/>
</dbReference>
<evidence type="ECO:0000256" key="7">
    <source>
        <dbReference type="ARBA" id="ARBA00023048"/>
    </source>
</evidence>
<comment type="similarity">
    <text evidence="1">Belongs to the colicin/pyosin nuclease family.</text>
</comment>
<dbReference type="Pfam" id="PF21431">
    <property type="entry name" value="Col-Pyo_DNase"/>
    <property type="match status" value="1"/>
</dbReference>
<keyword evidence="6" id="KW-0044">Antibiotic</keyword>
<dbReference type="Proteomes" id="UP001597112">
    <property type="component" value="Unassembled WGS sequence"/>
</dbReference>
<accession>A0ABW3JZP8</accession>
<evidence type="ECO:0000256" key="4">
    <source>
        <dbReference type="ARBA" id="ARBA00022759"/>
    </source>
</evidence>
<dbReference type="PROSITE" id="PS50853">
    <property type="entry name" value="FN3"/>
    <property type="match status" value="1"/>
</dbReference>
<evidence type="ECO:0000256" key="6">
    <source>
        <dbReference type="ARBA" id="ARBA00023022"/>
    </source>
</evidence>
<evidence type="ECO:0000313" key="11">
    <source>
        <dbReference type="Proteomes" id="UP001597112"/>
    </source>
</evidence>
<evidence type="ECO:0000256" key="3">
    <source>
        <dbReference type="ARBA" id="ARBA00022722"/>
    </source>
</evidence>
<dbReference type="Gene3D" id="2.60.40.10">
    <property type="entry name" value="Immunoglobulins"/>
    <property type="match status" value="1"/>
</dbReference>
<dbReference type="Pfam" id="PF00041">
    <property type="entry name" value="fn3"/>
    <property type="match status" value="1"/>
</dbReference>